<reference evidence="1" key="1">
    <citation type="submission" date="2021-05" db="EMBL/GenBank/DDBJ databases">
        <authorList>
            <person name="Pietrasiak N."/>
            <person name="Ward R."/>
            <person name="Stajich J.E."/>
            <person name="Kurbessoian T."/>
        </authorList>
    </citation>
    <scope>NUCLEOTIDE SEQUENCE</scope>
    <source>
        <strain evidence="1">GSE-TBD4-15B</strain>
    </source>
</reference>
<dbReference type="EMBL" id="JAHHHV010000083">
    <property type="protein sequence ID" value="MBW4467995.1"/>
    <property type="molecule type" value="Genomic_DNA"/>
</dbReference>
<comment type="caution">
    <text evidence="1">The sequence shown here is derived from an EMBL/GenBank/DDBJ whole genome shotgun (WGS) entry which is preliminary data.</text>
</comment>
<reference evidence="1" key="2">
    <citation type="journal article" date="2022" name="Microbiol. Resour. Announc.">
        <title>Metagenome Sequencing to Explore Phylogenomics of Terrestrial Cyanobacteria.</title>
        <authorList>
            <person name="Ward R.D."/>
            <person name="Stajich J.E."/>
            <person name="Johansen J.R."/>
            <person name="Huntemann M."/>
            <person name="Clum A."/>
            <person name="Foster B."/>
            <person name="Foster B."/>
            <person name="Roux S."/>
            <person name="Palaniappan K."/>
            <person name="Varghese N."/>
            <person name="Mukherjee S."/>
            <person name="Reddy T.B.K."/>
            <person name="Daum C."/>
            <person name="Copeland A."/>
            <person name="Chen I.A."/>
            <person name="Ivanova N.N."/>
            <person name="Kyrpides N.C."/>
            <person name="Shapiro N."/>
            <person name="Eloe-Fadrosh E.A."/>
            <person name="Pietrasiak N."/>
        </authorList>
    </citation>
    <scope>NUCLEOTIDE SEQUENCE</scope>
    <source>
        <strain evidence="1">GSE-TBD4-15B</strain>
    </source>
</reference>
<sequence length="107" mass="12060">MSLPDPVHFAKSLSLTSDRIMEIQRDLRRWLDLHPDALEAAETVKSLGLRLSALANNENNELDAFLSAHSPVSLSDLHGAQVRYVIAHWITDLLLFHCALSYREVDP</sequence>
<accession>A0A951PEZ9</accession>
<proteinExistence type="predicted"/>
<evidence type="ECO:0000313" key="1">
    <source>
        <dbReference type="EMBL" id="MBW4467995.1"/>
    </source>
</evidence>
<name>A0A951PEZ9_9CYAN</name>
<gene>
    <name evidence="1" type="ORF">KME07_21425</name>
</gene>
<evidence type="ECO:0000313" key="2">
    <source>
        <dbReference type="Proteomes" id="UP000707356"/>
    </source>
</evidence>
<protein>
    <submittedName>
        <fullName evidence="1">Uncharacterized protein</fullName>
    </submittedName>
</protein>
<dbReference type="AlphaFoldDB" id="A0A951PEZ9"/>
<dbReference type="Proteomes" id="UP000707356">
    <property type="component" value="Unassembled WGS sequence"/>
</dbReference>
<organism evidence="1 2">
    <name type="scientific">Pegethrix bostrychoides GSE-TBD4-15B</name>
    <dbReference type="NCBI Taxonomy" id="2839662"/>
    <lineage>
        <taxon>Bacteria</taxon>
        <taxon>Bacillati</taxon>
        <taxon>Cyanobacteriota</taxon>
        <taxon>Cyanophyceae</taxon>
        <taxon>Oculatellales</taxon>
        <taxon>Oculatellaceae</taxon>
        <taxon>Pegethrix</taxon>
    </lineage>
</organism>